<feature type="compositionally biased region" description="Basic and acidic residues" evidence="1">
    <location>
        <begin position="55"/>
        <end position="68"/>
    </location>
</feature>
<feature type="region of interest" description="Disordered" evidence="1">
    <location>
        <begin position="156"/>
        <end position="178"/>
    </location>
</feature>
<feature type="compositionally biased region" description="Polar residues" evidence="1">
    <location>
        <begin position="22"/>
        <end position="39"/>
    </location>
</feature>
<evidence type="ECO:0000313" key="2">
    <source>
        <dbReference type="EMBL" id="OQE06344.1"/>
    </source>
</evidence>
<evidence type="ECO:0000313" key="3">
    <source>
        <dbReference type="Proteomes" id="UP000191518"/>
    </source>
</evidence>
<feature type="compositionally biased region" description="Gly residues" evidence="1">
    <location>
        <begin position="126"/>
        <end position="135"/>
    </location>
</feature>
<sequence length="208" mass="22248">MQTRSQTRSQEQPSQPPKEATYAQSSNPISHTPQEQRATTEPGRQHGDTIGTIKRTAESHPSSDEKLARLSAQHQQHEQQLHNAPDVDTDYGVEEQPAEGYIADTVQRKGMGMQRAQAGAHAGPVGSAGGPGHPGFGEADDLAANMGSKRVEHDQILGDRIGKSPPEPEGDGEVVETEAVRRRKLELDQTLDVSGAVKQASGDPVVGK</sequence>
<gene>
    <name evidence="2" type="ORF">PENVUL_c018G00583</name>
</gene>
<accession>A0A1V6RXX2</accession>
<feature type="compositionally biased region" description="Polar residues" evidence="1">
    <location>
        <begin position="1"/>
        <end position="13"/>
    </location>
</feature>
<reference evidence="3" key="1">
    <citation type="journal article" date="2017" name="Nat. Microbiol.">
        <title>Global analysis of biosynthetic gene clusters reveals vast potential of secondary metabolite production in Penicillium species.</title>
        <authorList>
            <person name="Nielsen J.C."/>
            <person name="Grijseels S."/>
            <person name="Prigent S."/>
            <person name="Ji B."/>
            <person name="Dainat J."/>
            <person name="Nielsen K.F."/>
            <person name="Frisvad J.C."/>
            <person name="Workman M."/>
            <person name="Nielsen J."/>
        </authorList>
    </citation>
    <scope>NUCLEOTIDE SEQUENCE [LARGE SCALE GENOMIC DNA]</scope>
    <source>
        <strain evidence="3">IBT 29486</strain>
    </source>
</reference>
<comment type="caution">
    <text evidence="2">The sequence shown here is derived from an EMBL/GenBank/DDBJ whole genome shotgun (WGS) entry which is preliminary data.</text>
</comment>
<dbReference type="AlphaFoldDB" id="A0A1V6RXX2"/>
<evidence type="ECO:0000256" key="1">
    <source>
        <dbReference type="SAM" id="MobiDB-lite"/>
    </source>
</evidence>
<feature type="region of interest" description="Disordered" evidence="1">
    <location>
        <begin position="1"/>
        <end position="91"/>
    </location>
</feature>
<name>A0A1V6RXX2_9EURO</name>
<dbReference type="OrthoDB" id="4509376at2759"/>
<feature type="region of interest" description="Disordered" evidence="1">
    <location>
        <begin position="110"/>
        <end position="141"/>
    </location>
</feature>
<organism evidence="2 3">
    <name type="scientific">Penicillium vulpinum</name>
    <dbReference type="NCBI Taxonomy" id="29845"/>
    <lineage>
        <taxon>Eukaryota</taxon>
        <taxon>Fungi</taxon>
        <taxon>Dikarya</taxon>
        <taxon>Ascomycota</taxon>
        <taxon>Pezizomycotina</taxon>
        <taxon>Eurotiomycetes</taxon>
        <taxon>Eurotiomycetidae</taxon>
        <taxon>Eurotiales</taxon>
        <taxon>Aspergillaceae</taxon>
        <taxon>Penicillium</taxon>
    </lineage>
</organism>
<keyword evidence="3" id="KW-1185">Reference proteome</keyword>
<dbReference type="EMBL" id="MDYP01000018">
    <property type="protein sequence ID" value="OQE06344.1"/>
    <property type="molecule type" value="Genomic_DNA"/>
</dbReference>
<protein>
    <submittedName>
        <fullName evidence="2">Uncharacterized protein</fullName>
    </submittedName>
</protein>
<dbReference type="Proteomes" id="UP000191518">
    <property type="component" value="Unassembled WGS sequence"/>
</dbReference>
<proteinExistence type="predicted"/>